<feature type="region of interest" description="Disordered" evidence="6">
    <location>
        <begin position="351"/>
        <end position="370"/>
    </location>
</feature>
<evidence type="ECO:0000256" key="7">
    <source>
        <dbReference type="SAM" id="Phobius"/>
    </source>
</evidence>
<evidence type="ECO:0000256" key="4">
    <source>
        <dbReference type="ARBA" id="ARBA00022989"/>
    </source>
</evidence>
<evidence type="ECO:0000256" key="2">
    <source>
        <dbReference type="ARBA" id="ARBA00009773"/>
    </source>
</evidence>
<comment type="subcellular location">
    <subcellularLocation>
        <location evidence="1">Membrane</location>
        <topology evidence="1">Multi-pass membrane protein</topology>
    </subcellularLocation>
</comment>
<name>A0ABT4VH62_9HYPH</name>
<accession>A0ABT4VH62</accession>
<keyword evidence="5 7" id="KW-0472">Membrane</keyword>
<feature type="transmembrane region" description="Helical" evidence="7">
    <location>
        <begin position="136"/>
        <end position="163"/>
    </location>
</feature>
<protein>
    <submittedName>
        <fullName evidence="8">AI-2E family transporter</fullName>
    </submittedName>
</protein>
<feature type="transmembrane region" description="Helical" evidence="7">
    <location>
        <begin position="238"/>
        <end position="257"/>
    </location>
</feature>
<dbReference type="PANTHER" id="PTHR21716">
    <property type="entry name" value="TRANSMEMBRANE PROTEIN"/>
    <property type="match status" value="1"/>
</dbReference>
<comment type="caution">
    <text evidence="8">The sequence shown here is derived from an EMBL/GenBank/DDBJ whole genome shotgun (WGS) entry which is preliminary data.</text>
</comment>
<dbReference type="InterPro" id="IPR002549">
    <property type="entry name" value="AI-2E-like"/>
</dbReference>
<feature type="transmembrane region" description="Helical" evidence="7">
    <location>
        <begin position="61"/>
        <end position="84"/>
    </location>
</feature>
<sequence length="370" mass="40148">MNNRFRNLVYGLAFAIMVGFILRIGKPIFIPIISGIISVYVLSTVATSLGRVPIIGSWTPLWLRHFAALLVFIFLGFLLVVLFADNIQQVIALAPQYQATLLGFVGDIAKMLGIDDEPSWGTIRNLVLGQIDLQRIISTTVTSVSVLGGQVFVVFLYASFLMAERLHFSRKIIQAASTQQDAKRIMEVVGSVNERIGNYLTVKTLVNVLLGLISYVCMRLIGVDFAGFFAVLIGVLNYIPYVGSMVGVAFPVLLTAAQFGSIDAILIVLISLSASQIFMGGFVEPRLLGRSMNLSPFVVLISLTVWYALWGIGGAILAVPMTSVVVIVLAEFKPTRPISILLSQDGNFGNNRRGARTADDKSAQQPVSSG</sequence>
<feature type="transmembrane region" description="Helical" evidence="7">
    <location>
        <begin position="303"/>
        <end position="330"/>
    </location>
</feature>
<feature type="transmembrane region" description="Helical" evidence="7">
    <location>
        <begin position="28"/>
        <end position="49"/>
    </location>
</feature>
<evidence type="ECO:0000256" key="1">
    <source>
        <dbReference type="ARBA" id="ARBA00004141"/>
    </source>
</evidence>
<feature type="transmembrane region" description="Helical" evidence="7">
    <location>
        <begin position="205"/>
        <end position="232"/>
    </location>
</feature>
<reference evidence="8" key="1">
    <citation type="submission" date="2022-11" db="EMBL/GenBank/DDBJ databases">
        <title>Hoeflea poritis sp. nov., isolated from scleractinian coral Porites lutea.</title>
        <authorList>
            <person name="Zhang G."/>
            <person name="Wei Q."/>
            <person name="Cai L."/>
        </authorList>
    </citation>
    <scope>NUCLEOTIDE SEQUENCE</scope>
    <source>
        <strain evidence="8">E7-10</strain>
    </source>
</reference>
<feature type="transmembrane region" description="Helical" evidence="7">
    <location>
        <begin position="264"/>
        <end position="283"/>
    </location>
</feature>
<evidence type="ECO:0000256" key="5">
    <source>
        <dbReference type="ARBA" id="ARBA00023136"/>
    </source>
</evidence>
<evidence type="ECO:0000256" key="3">
    <source>
        <dbReference type="ARBA" id="ARBA00022692"/>
    </source>
</evidence>
<gene>
    <name evidence="8" type="ORF">OOZ53_01660</name>
</gene>
<evidence type="ECO:0000256" key="6">
    <source>
        <dbReference type="SAM" id="MobiDB-lite"/>
    </source>
</evidence>
<proteinExistence type="inferred from homology"/>
<feature type="transmembrane region" description="Helical" evidence="7">
    <location>
        <begin position="7"/>
        <end position="22"/>
    </location>
</feature>
<evidence type="ECO:0000313" key="9">
    <source>
        <dbReference type="Proteomes" id="UP001148313"/>
    </source>
</evidence>
<keyword evidence="4 7" id="KW-1133">Transmembrane helix</keyword>
<dbReference type="Proteomes" id="UP001148313">
    <property type="component" value="Unassembled WGS sequence"/>
</dbReference>
<dbReference type="PANTHER" id="PTHR21716:SF64">
    <property type="entry name" value="AI-2 TRANSPORT PROTEIN TQSA"/>
    <property type="match status" value="1"/>
</dbReference>
<organism evidence="8 9">
    <name type="scientific">Hoeflea poritis</name>
    <dbReference type="NCBI Taxonomy" id="2993659"/>
    <lineage>
        <taxon>Bacteria</taxon>
        <taxon>Pseudomonadati</taxon>
        <taxon>Pseudomonadota</taxon>
        <taxon>Alphaproteobacteria</taxon>
        <taxon>Hyphomicrobiales</taxon>
        <taxon>Rhizobiaceae</taxon>
        <taxon>Hoeflea</taxon>
    </lineage>
</organism>
<dbReference type="EMBL" id="JAPJZH010000001">
    <property type="protein sequence ID" value="MDA4844031.1"/>
    <property type="molecule type" value="Genomic_DNA"/>
</dbReference>
<comment type="similarity">
    <text evidence="2">Belongs to the autoinducer-2 exporter (AI-2E) (TC 2.A.86) family.</text>
</comment>
<dbReference type="Pfam" id="PF01594">
    <property type="entry name" value="AI-2E_transport"/>
    <property type="match status" value="1"/>
</dbReference>
<evidence type="ECO:0000313" key="8">
    <source>
        <dbReference type="EMBL" id="MDA4844031.1"/>
    </source>
</evidence>
<keyword evidence="3 7" id="KW-0812">Transmembrane</keyword>
<dbReference type="RefSeq" id="WP_271087553.1">
    <property type="nucleotide sequence ID" value="NZ_JAPJZH010000001.1"/>
</dbReference>
<keyword evidence="9" id="KW-1185">Reference proteome</keyword>